<feature type="domain" description="Copper-binding protein MbnP-like" evidence="1">
    <location>
        <begin position="17"/>
        <end position="211"/>
    </location>
</feature>
<comment type="caution">
    <text evidence="2">The sequence shown here is derived from an EMBL/GenBank/DDBJ whole genome shotgun (WGS) entry which is preliminary data.</text>
</comment>
<proteinExistence type="predicted"/>
<evidence type="ECO:0000313" key="3">
    <source>
        <dbReference type="Proteomes" id="UP000659698"/>
    </source>
</evidence>
<name>A0ABR6VN88_9BACT</name>
<dbReference type="InterPro" id="IPR046863">
    <property type="entry name" value="MbnP-like_dom"/>
</dbReference>
<accession>A0ABR6VN88</accession>
<dbReference type="EMBL" id="JACOAF010000003">
    <property type="protein sequence ID" value="MBC3538350.1"/>
    <property type="molecule type" value="Genomic_DNA"/>
</dbReference>
<gene>
    <name evidence="2" type="ORF">H7U12_01575</name>
</gene>
<dbReference type="Proteomes" id="UP000659698">
    <property type="component" value="Unassembled WGS sequence"/>
</dbReference>
<evidence type="ECO:0000259" key="1">
    <source>
        <dbReference type="Pfam" id="PF20243"/>
    </source>
</evidence>
<keyword evidence="3" id="KW-1185">Reference proteome</keyword>
<protein>
    <recommendedName>
        <fullName evidence="1">Copper-binding protein MbnP-like domain-containing protein</fullName>
    </recommendedName>
</protein>
<organism evidence="2 3">
    <name type="scientific">Rufibacter sediminis</name>
    <dbReference type="NCBI Taxonomy" id="2762756"/>
    <lineage>
        <taxon>Bacteria</taxon>
        <taxon>Pseudomonadati</taxon>
        <taxon>Bacteroidota</taxon>
        <taxon>Cytophagia</taxon>
        <taxon>Cytophagales</taxon>
        <taxon>Hymenobacteraceae</taxon>
        <taxon>Rufibacter</taxon>
    </lineage>
</organism>
<sequence length="237" mass="25871">MLSFSCSEDPEAVPQSGEVTLVFDHVVGNFPLSLEDLEYTNANGDGFRVSKFQYYISNLVFRKADGTEYHQPESYYLVDESIPSSKLVSVKDVPPGDYSGLSFTIGVDSARNVAGAQTGALDPANGMFWSWNTGYVFLKLEGTSPQSKNGGLVFHTGGFQAPHNSLRTVSLPFLAGQKLRVEASRTPRVSLSADVLRLFQGVNTIRFSELSSTMGGANSVKVADNYTRMFTVGHMRE</sequence>
<reference evidence="2 3" key="1">
    <citation type="journal article" date="2019" name="Int. J. Syst. Evol. Microbiol.">
        <title>Rufibacter sediminis sp. nov., isolated from freshwater lake sediment.</title>
        <authorList>
            <person name="Qu J.H."/>
            <person name="Zhang L.J."/>
            <person name="Fu Y.H."/>
            <person name="Li H.F."/>
        </authorList>
    </citation>
    <scope>NUCLEOTIDE SEQUENCE [LARGE SCALE GENOMIC DNA]</scope>
    <source>
        <strain evidence="2 3">H-1</strain>
    </source>
</reference>
<dbReference type="Pfam" id="PF20243">
    <property type="entry name" value="MbnP"/>
    <property type="match status" value="1"/>
</dbReference>
<evidence type="ECO:0000313" key="2">
    <source>
        <dbReference type="EMBL" id="MBC3538350.1"/>
    </source>
</evidence>
<dbReference type="RefSeq" id="WP_186631812.1">
    <property type="nucleotide sequence ID" value="NZ_JAFMZN010000016.1"/>
</dbReference>